<keyword evidence="10" id="KW-1185">Reference proteome</keyword>
<evidence type="ECO:0000256" key="6">
    <source>
        <dbReference type="ARBA" id="ARBA00022837"/>
    </source>
</evidence>
<feature type="domain" description="Peptidase S53" evidence="8">
    <location>
        <begin position="219"/>
        <end position="560"/>
    </location>
</feature>
<dbReference type="PANTHER" id="PTHR14218:SF15">
    <property type="entry name" value="TRIPEPTIDYL-PEPTIDASE 1"/>
    <property type="match status" value="1"/>
</dbReference>
<dbReference type="InterPro" id="IPR000209">
    <property type="entry name" value="Peptidase_S8/S53_dom"/>
</dbReference>
<evidence type="ECO:0000256" key="4">
    <source>
        <dbReference type="ARBA" id="ARBA00022801"/>
    </source>
</evidence>
<dbReference type="SUPFAM" id="SSF54897">
    <property type="entry name" value="Protease propeptides/inhibitors"/>
    <property type="match status" value="1"/>
</dbReference>
<name>S0EZ98_CHTCT</name>
<dbReference type="PATRIC" id="fig|1303518.3.peg.2372"/>
<evidence type="ECO:0000256" key="2">
    <source>
        <dbReference type="ARBA" id="ARBA00022670"/>
    </source>
</evidence>
<dbReference type="InParanoid" id="S0EZ98"/>
<evidence type="ECO:0000256" key="1">
    <source>
        <dbReference type="ARBA" id="ARBA00001913"/>
    </source>
</evidence>
<gene>
    <name evidence="9" type="ORF">CCALI_02282</name>
</gene>
<dbReference type="Pfam" id="PF00082">
    <property type="entry name" value="Peptidase_S8"/>
    <property type="match status" value="1"/>
</dbReference>
<dbReference type="SUPFAM" id="SSF52743">
    <property type="entry name" value="Subtilisin-like"/>
    <property type="match status" value="1"/>
</dbReference>
<dbReference type="KEGG" id="ccz:CCALI_02282"/>
<dbReference type="InterPro" id="IPR030400">
    <property type="entry name" value="Sedolisin_dom"/>
</dbReference>
<dbReference type="GO" id="GO:0046872">
    <property type="term" value="F:metal ion binding"/>
    <property type="evidence" value="ECO:0007669"/>
    <property type="project" value="UniProtKB-KW"/>
</dbReference>
<keyword evidence="6" id="KW-0106">Calcium</keyword>
<dbReference type="CDD" id="cd04056">
    <property type="entry name" value="Peptidases_S53"/>
    <property type="match status" value="1"/>
</dbReference>
<dbReference type="Gene3D" id="2.60.120.260">
    <property type="entry name" value="Galactose-binding domain-like"/>
    <property type="match status" value="1"/>
</dbReference>
<keyword evidence="3" id="KW-0479">Metal-binding</keyword>
<dbReference type="OrthoDB" id="9002785at2"/>
<dbReference type="InterPro" id="IPR036852">
    <property type="entry name" value="Peptidase_S8/S53_dom_sf"/>
</dbReference>
<accession>S0EZ98</accession>
<dbReference type="InterPro" id="IPR050819">
    <property type="entry name" value="Tripeptidyl-peptidase_I"/>
</dbReference>
<evidence type="ECO:0000313" key="9">
    <source>
        <dbReference type="EMBL" id="CCW36089.1"/>
    </source>
</evidence>
<dbReference type="Gene3D" id="3.40.50.200">
    <property type="entry name" value="Peptidase S8/S53 domain"/>
    <property type="match status" value="1"/>
</dbReference>
<comment type="cofactor">
    <cofactor evidence="1">
        <name>Ca(2+)</name>
        <dbReference type="ChEBI" id="CHEBI:29108"/>
    </cofactor>
</comment>
<dbReference type="AlphaFoldDB" id="S0EZ98"/>
<dbReference type="CDD" id="cd11377">
    <property type="entry name" value="Pro-peptidase_S53"/>
    <property type="match status" value="1"/>
</dbReference>
<evidence type="ECO:0000259" key="8">
    <source>
        <dbReference type="PROSITE" id="PS51695"/>
    </source>
</evidence>
<organism evidence="9 10">
    <name type="scientific">Chthonomonas calidirosea (strain DSM 23976 / ICMP 18418 / T49)</name>
    <dbReference type="NCBI Taxonomy" id="1303518"/>
    <lineage>
        <taxon>Bacteria</taxon>
        <taxon>Bacillati</taxon>
        <taxon>Armatimonadota</taxon>
        <taxon>Chthonomonadia</taxon>
        <taxon>Chthonomonadales</taxon>
        <taxon>Chthonomonadaceae</taxon>
        <taxon>Chthonomonas</taxon>
    </lineage>
</organism>
<dbReference type="SMART" id="SM00944">
    <property type="entry name" value="Pro-kuma_activ"/>
    <property type="match status" value="1"/>
</dbReference>
<dbReference type="RefSeq" id="WP_016483609.1">
    <property type="nucleotide sequence ID" value="NC_021487.1"/>
</dbReference>
<dbReference type="HOGENOM" id="CLU_012501_0_0_0"/>
<dbReference type="Pfam" id="PF09286">
    <property type="entry name" value="Pro-kuma_activ"/>
    <property type="match status" value="1"/>
</dbReference>
<dbReference type="EMBL" id="HF951689">
    <property type="protein sequence ID" value="CCW36089.1"/>
    <property type="molecule type" value="Genomic_DNA"/>
</dbReference>
<dbReference type="PROSITE" id="PS51695">
    <property type="entry name" value="SEDOLISIN"/>
    <property type="match status" value="1"/>
</dbReference>
<keyword evidence="4" id="KW-0378">Hydrolase</keyword>
<keyword evidence="2 9" id="KW-0645">Protease</keyword>
<keyword evidence="5" id="KW-0720">Serine protease</keyword>
<sequence>MSRCTQLCNVLRSNRAYGWVLFLVTIVLTSTRAVAQAPLQRLPGHLPSIMALSHPVARTEPNEVLSLTLVLPLHHQQQLQQLIQRLYDPSDPLYGHYLTPQQFTALFSPTPQEYAQVASWAQAQGFRVVGIHRNRLLLDVEAPASTVEKAFGLHLLQFVGPDGRLFRAPDRNPEAPPVPLAGVVGLDTAADIHPFVHVFSQAYNVFGVGPRGGTGPNGGLSPSDIKTAYSFPTAQTGAGQTLGLLELDGYNPSDILGYENYFHLPNVPLQNVLIDGFDGKPGSGAIEVTFDIELMVGLAPGASRILVYEGPNTASGYIDTWARIANDNLAKQVSTSWGAPEDQMPPSIIQAENIIFMQMATQGQTVYAASGDNGAYDDGTTLSVDDPASQPYMVGTGGTRLYTVSPGGAWSQEIGSVISGGGISAVWSIPSYQQGMISAASKGSTTMRNVPDVALNSDIGYAVLLKGSWINVGGTSACAPSWAAFTALVNEARAQANLPPLGFANPALYAIARNATHYAQDFHDITIGNNKYYQAVPGYDDVTGLGTPIAANLLTDLASASLPSPTPTNLIGNPGFEQGASNPAPWQVSSPSIINDSPQEPPHSGQWDAWLGGHNQPQTDTLEQLVTFPTYITGIPYFSFYLHIDTQQRTNRVVDTLTVQFIDPNTGRVMWSLPTFSNLNARPGYFYVRGAYRTTAFSGKTLLLRITARQTTNVPTNFVVDDFSLTINH</sequence>
<evidence type="ECO:0000256" key="3">
    <source>
        <dbReference type="ARBA" id="ARBA00022723"/>
    </source>
</evidence>
<dbReference type="GO" id="GO:0006508">
    <property type="term" value="P:proteolysis"/>
    <property type="evidence" value="ECO:0007669"/>
    <property type="project" value="UniProtKB-KW"/>
</dbReference>
<proteinExistence type="predicted"/>
<dbReference type="GO" id="GO:0004252">
    <property type="term" value="F:serine-type endopeptidase activity"/>
    <property type="evidence" value="ECO:0007669"/>
    <property type="project" value="InterPro"/>
</dbReference>
<protein>
    <submittedName>
        <fullName evidence="9">Predicted protease</fullName>
    </submittedName>
</protein>
<dbReference type="eggNOG" id="COG4934">
    <property type="taxonomic scope" value="Bacteria"/>
</dbReference>
<dbReference type="Proteomes" id="UP000014227">
    <property type="component" value="Chromosome I"/>
</dbReference>
<evidence type="ECO:0000313" key="10">
    <source>
        <dbReference type="Proteomes" id="UP000014227"/>
    </source>
</evidence>
<evidence type="ECO:0000256" key="5">
    <source>
        <dbReference type="ARBA" id="ARBA00022825"/>
    </source>
</evidence>
<evidence type="ECO:0000256" key="7">
    <source>
        <dbReference type="ARBA" id="ARBA00023145"/>
    </source>
</evidence>
<dbReference type="STRING" id="454171.CP488_01813"/>
<reference evidence="10" key="1">
    <citation type="submission" date="2013-03" db="EMBL/GenBank/DDBJ databases">
        <title>Genome sequence of Chthonomonas calidirosea, the first sequenced genome from the Armatimonadetes phylum (formally candidate division OP10).</title>
        <authorList>
            <person name="Lee K.C.Y."/>
            <person name="Morgan X.C."/>
            <person name="Dunfield P.F."/>
            <person name="Tamas I."/>
            <person name="Houghton K.M."/>
            <person name="Vyssotski M."/>
            <person name="Ryan J.L.J."/>
            <person name="Lagutin K."/>
            <person name="McDonald I.R."/>
            <person name="Stott M.B."/>
        </authorList>
    </citation>
    <scope>NUCLEOTIDE SEQUENCE [LARGE SCALE GENOMIC DNA]</scope>
    <source>
        <strain evidence="10">DSM 23976 / ICMP 18418 / T49</strain>
    </source>
</reference>
<dbReference type="PANTHER" id="PTHR14218">
    <property type="entry name" value="PROTEASE S8 TRIPEPTIDYL PEPTIDASE I CLN2"/>
    <property type="match status" value="1"/>
</dbReference>
<dbReference type="InterPro" id="IPR015366">
    <property type="entry name" value="S53_propep"/>
</dbReference>
<dbReference type="GO" id="GO:0008240">
    <property type="term" value="F:tripeptidyl-peptidase activity"/>
    <property type="evidence" value="ECO:0007669"/>
    <property type="project" value="TreeGrafter"/>
</dbReference>
<keyword evidence="7" id="KW-0865">Zymogen</keyword>